<evidence type="ECO:0000259" key="3">
    <source>
        <dbReference type="PROSITE" id="PS51390"/>
    </source>
</evidence>
<keyword evidence="2" id="KW-0732">Signal</keyword>
<dbReference type="PANTHER" id="PTHR19441:SF13">
    <property type="entry name" value="WAP DOMAIN-CONTAINING PROTEIN"/>
    <property type="match status" value="1"/>
</dbReference>
<dbReference type="InterPro" id="IPR008197">
    <property type="entry name" value="WAP_dom"/>
</dbReference>
<feature type="chain" id="PRO_5003930845" description="WAP domain-containing protein" evidence="2">
    <location>
        <begin position="23"/>
        <end position="129"/>
    </location>
</feature>
<dbReference type="KEGG" id="dro:112303851"/>
<dbReference type="FunFam" id="4.10.75.10:FF:000001">
    <property type="entry name" value="Anosmin 1"/>
    <property type="match status" value="2"/>
</dbReference>
<protein>
    <recommendedName>
        <fullName evidence="3">WAP domain-containing protein</fullName>
    </recommendedName>
</protein>
<dbReference type="OrthoDB" id="4473401at2759"/>
<evidence type="ECO:0000256" key="1">
    <source>
        <dbReference type="ARBA" id="ARBA00022690"/>
    </source>
</evidence>
<reference evidence="4" key="1">
    <citation type="submission" date="2012-11" db="EMBL/GenBank/DDBJ databases">
        <title>The Vampirome: Transcriptome and Proteome Analysis of the Submandibular and Accessory Glands of the Vampire Bat and Vector of Human Rabies, Desmodus rotundus.</title>
        <authorList>
            <person name="Francischetti I.M.B."/>
            <person name="Assumpcao T.C.F."/>
            <person name="Ma D."/>
            <person name="Vicente E.C."/>
            <person name="Ribeiro J.M.C."/>
        </authorList>
    </citation>
    <scope>NUCLEOTIDE SEQUENCE</scope>
    <source>
        <tissue evidence="4">Salivary gland</tissue>
    </source>
</reference>
<name>K9IGU0_DESRO</name>
<dbReference type="GO" id="GO:0019731">
    <property type="term" value="P:antibacterial humoral response"/>
    <property type="evidence" value="ECO:0007669"/>
    <property type="project" value="TreeGrafter"/>
</dbReference>
<dbReference type="InterPro" id="IPR050514">
    <property type="entry name" value="WAP_four-disulfide_core"/>
</dbReference>
<proteinExistence type="evidence at transcript level"/>
<dbReference type="MEROPS" id="I17.001"/>
<dbReference type="GO" id="GO:0045087">
    <property type="term" value="P:innate immune response"/>
    <property type="evidence" value="ECO:0007669"/>
    <property type="project" value="TreeGrafter"/>
</dbReference>
<dbReference type="Gene3D" id="4.10.75.10">
    <property type="entry name" value="Elafin-like"/>
    <property type="match status" value="2"/>
</dbReference>
<accession>K9IGU0</accession>
<organism evidence="4">
    <name type="scientific">Desmodus rotundus</name>
    <name type="common">Vampire bat</name>
    <dbReference type="NCBI Taxonomy" id="9430"/>
    <lineage>
        <taxon>Eukaryota</taxon>
        <taxon>Metazoa</taxon>
        <taxon>Chordata</taxon>
        <taxon>Craniata</taxon>
        <taxon>Vertebrata</taxon>
        <taxon>Euteleostomi</taxon>
        <taxon>Mammalia</taxon>
        <taxon>Eutheria</taxon>
        <taxon>Laurasiatheria</taxon>
        <taxon>Chiroptera</taxon>
        <taxon>Yangochiroptera</taxon>
        <taxon>Phyllostomidae</taxon>
        <taxon>Desmodontinae</taxon>
        <taxon>Desmodus</taxon>
    </lineage>
</organism>
<dbReference type="RefSeq" id="XP_024415175.2">
    <property type="nucleotide sequence ID" value="XM_024559407.3"/>
</dbReference>
<dbReference type="GeneID" id="112303851"/>
<evidence type="ECO:0000313" key="4">
    <source>
        <dbReference type="EMBL" id="JAA45042.1"/>
    </source>
</evidence>
<dbReference type="GO" id="GO:0004867">
    <property type="term" value="F:serine-type endopeptidase inhibitor activity"/>
    <property type="evidence" value="ECO:0007669"/>
    <property type="project" value="TreeGrafter"/>
</dbReference>
<keyword evidence="1" id="KW-0646">Protease inhibitor</keyword>
<feature type="domain" description="WAP" evidence="3">
    <location>
        <begin position="78"/>
        <end position="129"/>
    </location>
</feature>
<dbReference type="SMART" id="SM00217">
    <property type="entry name" value="WAP"/>
    <property type="match status" value="2"/>
</dbReference>
<dbReference type="EMBL" id="GABZ01008483">
    <property type="protein sequence ID" value="JAA45042.1"/>
    <property type="molecule type" value="mRNA"/>
</dbReference>
<dbReference type="Pfam" id="PF00095">
    <property type="entry name" value="WAP"/>
    <property type="match status" value="2"/>
</dbReference>
<feature type="signal peptide" evidence="2">
    <location>
        <begin position="1"/>
        <end position="22"/>
    </location>
</feature>
<feature type="domain" description="WAP" evidence="3">
    <location>
        <begin position="29"/>
        <end position="77"/>
    </location>
</feature>
<dbReference type="GO" id="GO:0005615">
    <property type="term" value="C:extracellular space"/>
    <property type="evidence" value="ECO:0007669"/>
    <property type="project" value="TreeGrafter"/>
</dbReference>
<dbReference type="PRINTS" id="PR00003">
    <property type="entry name" value="4DISULPHCORE"/>
</dbReference>
<dbReference type="PANTHER" id="PTHR19441">
    <property type="entry name" value="WHEY ACDIC PROTEIN WAP"/>
    <property type="match status" value="1"/>
</dbReference>
<dbReference type="AlphaFoldDB" id="K9IGU0"/>
<dbReference type="PROSITE" id="PS51390">
    <property type="entry name" value="WAP"/>
    <property type="match status" value="2"/>
</dbReference>
<evidence type="ECO:0000256" key="2">
    <source>
        <dbReference type="SAM" id="SignalP"/>
    </source>
</evidence>
<dbReference type="InterPro" id="IPR036645">
    <property type="entry name" value="Elafin-like_sf"/>
</dbReference>
<dbReference type="SUPFAM" id="SSF57256">
    <property type="entry name" value="Elafin-like"/>
    <property type="match status" value="2"/>
</dbReference>
<sequence length="129" mass="14018">MKLDSLVAFVVLLALGTPASWAVEGASRERAKQGDCPFFRPALCLVYEPPECYSDWHCPQEQKCCRGPCGIQCLDPVDQSQPGNPGQCPVVTGQCMMLNPRDSCLSDGDCPNNFKCCEGMCGKLCVRPV</sequence>